<protein>
    <recommendedName>
        <fullName evidence="1">Aromatic-ring-hydroxylating dioxygenase alpha subunit C-terminal domain-containing protein</fullName>
    </recommendedName>
</protein>
<evidence type="ECO:0000259" key="1">
    <source>
        <dbReference type="Pfam" id="PF00848"/>
    </source>
</evidence>
<dbReference type="Proteomes" id="UP000461670">
    <property type="component" value="Unassembled WGS sequence"/>
</dbReference>
<accession>A0A7V8FS29</accession>
<dbReference type="GO" id="GO:0051537">
    <property type="term" value="F:2 iron, 2 sulfur cluster binding"/>
    <property type="evidence" value="ECO:0007669"/>
    <property type="project" value="InterPro"/>
</dbReference>
<organism evidence="2 3">
    <name type="scientific">Paracidovorax wautersii</name>
    <dbReference type="NCBI Taxonomy" id="1177982"/>
    <lineage>
        <taxon>Bacteria</taxon>
        <taxon>Pseudomonadati</taxon>
        <taxon>Pseudomonadota</taxon>
        <taxon>Betaproteobacteria</taxon>
        <taxon>Burkholderiales</taxon>
        <taxon>Comamonadaceae</taxon>
        <taxon>Paracidovorax</taxon>
    </lineage>
</organism>
<feature type="domain" description="Aromatic-ring-hydroxylating dioxygenase alpha subunit C-terminal" evidence="1">
    <location>
        <begin position="2"/>
        <end position="115"/>
    </location>
</feature>
<dbReference type="SUPFAM" id="SSF55961">
    <property type="entry name" value="Bet v1-like"/>
    <property type="match status" value="1"/>
</dbReference>
<dbReference type="AlphaFoldDB" id="A0A7V8FS29"/>
<reference evidence="3" key="1">
    <citation type="journal article" date="2020" name="MBio">
        <title>Horizontal gene transfer to a defensive symbiont with a reduced genome amongst a multipartite beetle microbiome.</title>
        <authorList>
            <person name="Waterworth S.C."/>
            <person name="Florez L.V."/>
            <person name="Rees E.R."/>
            <person name="Hertweck C."/>
            <person name="Kaltenpoth M."/>
            <person name="Kwan J.C."/>
        </authorList>
    </citation>
    <scope>NUCLEOTIDE SEQUENCE [LARGE SCALE GENOMIC DNA]</scope>
</reference>
<comment type="caution">
    <text evidence="2">The sequence shown here is derived from an EMBL/GenBank/DDBJ whole genome shotgun (WGS) entry which is preliminary data.</text>
</comment>
<dbReference type="Pfam" id="PF00848">
    <property type="entry name" value="Ring_hydroxyl_A"/>
    <property type="match status" value="1"/>
</dbReference>
<name>A0A7V8FS29_9BURK</name>
<dbReference type="InterPro" id="IPR015879">
    <property type="entry name" value="Ring_hydroxy_dOase_asu_C_dom"/>
</dbReference>
<dbReference type="GO" id="GO:0005506">
    <property type="term" value="F:iron ion binding"/>
    <property type="evidence" value="ECO:0007669"/>
    <property type="project" value="InterPro"/>
</dbReference>
<evidence type="ECO:0000313" key="3">
    <source>
        <dbReference type="Proteomes" id="UP000461670"/>
    </source>
</evidence>
<evidence type="ECO:0000313" key="2">
    <source>
        <dbReference type="EMBL" id="KAF1023687.1"/>
    </source>
</evidence>
<dbReference type="EMBL" id="WNDQ01000003">
    <property type="protein sequence ID" value="KAF1023687.1"/>
    <property type="molecule type" value="Genomic_DNA"/>
</dbReference>
<dbReference type="Gene3D" id="3.90.380.10">
    <property type="entry name" value="Naphthalene 1,2-dioxygenase Alpha Subunit, Chain A, domain 1"/>
    <property type="match status" value="1"/>
</dbReference>
<sequence length="117" mass="12986">MQPSLLQLRVIRPLAVDRTLLEIWVFRLKGAPDSFTSRAITAANIGNSPANIVAADDFEAYYRVHTGLRGPESDWVVLSREANRDIPLGSSLKGASGNSEVCMRNMYQAWGQYMSAR</sequence>
<proteinExistence type="predicted"/>
<gene>
    <name evidence="2" type="ORF">GAK30_00350</name>
</gene>